<keyword evidence="2" id="KW-1185">Reference proteome</keyword>
<evidence type="ECO:0000313" key="2">
    <source>
        <dbReference type="Proteomes" id="UP001054945"/>
    </source>
</evidence>
<protein>
    <submittedName>
        <fullName evidence="1">Uncharacterized protein</fullName>
    </submittedName>
</protein>
<feature type="non-terminal residue" evidence="1">
    <location>
        <position position="1"/>
    </location>
</feature>
<gene>
    <name evidence="1" type="ORF">CEXT_786991</name>
</gene>
<reference evidence="1 2" key="1">
    <citation type="submission" date="2021-06" db="EMBL/GenBank/DDBJ databases">
        <title>Caerostris extrusa draft genome.</title>
        <authorList>
            <person name="Kono N."/>
            <person name="Arakawa K."/>
        </authorList>
    </citation>
    <scope>NUCLEOTIDE SEQUENCE [LARGE SCALE GENOMIC DNA]</scope>
</reference>
<evidence type="ECO:0000313" key="1">
    <source>
        <dbReference type="EMBL" id="GIY03804.1"/>
    </source>
</evidence>
<dbReference type="EMBL" id="BPLR01005623">
    <property type="protein sequence ID" value="GIY03804.1"/>
    <property type="molecule type" value="Genomic_DNA"/>
</dbReference>
<dbReference type="AlphaFoldDB" id="A0AAV4Q5U7"/>
<accession>A0AAV4Q5U7</accession>
<organism evidence="1 2">
    <name type="scientific">Caerostris extrusa</name>
    <name type="common">Bark spider</name>
    <name type="synonym">Caerostris bankana</name>
    <dbReference type="NCBI Taxonomy" id="172846"/>
    <lineage>
        <taxon>Eukaryota</taxon>
        <taxon>Metazoa</taxon>
        <taxon>Ecdysozoa</taxon>
        <taxon>Arthropoda</taxon>
        <taxon>Chelicerata</taxon>
        <taxon>Arachnida</taxon>
        <taxon>Araneae</taxon>
        <taxon>Araneomorphae</taxon>
        <taxon>Entelegynae</taxon>
        <taxon>Araneoidea</taxon>
        <taxon>Araneidae</taxon>
        <taxon>Caerostris</taxon>
    </lineage>
</organism>
<dbReference type="Proteomes" id="UP001054945">
    <property type="component" value="Unassembled WGS sequence"/>
</dbReference>
<sequence length="104" mass="12121">AFGRYRMKTVEVNDMESRTSPQPYQLALGISSTRLEDVGIEFSIEDEDKCNNKKDKVKPFTDIVLDKLMKFLYKCVIRVHAELLNCSRFLLIHVCQETHYYGKA</sequence>
<proteinExistence type="predicted"/>
<comment type="caution">
    <text evidence="1">The sequence shown here is derived from an EMBL/GenBank/DDBJ whole genome shotgun (WGS) entry which is preliminary data.</text>
</comment>
<name>A0AAV4Q5U7_CAEEX</name>